<dbReference type="Gene3D" id="3.90.1150.10">
    <property type="entry name" value="Aspartate Aminotransferase, domain 1"/>
    <property type="match status" value="1"/>
</dbReference>
<dbReference type="AlphaFoldDB" id="A0A150JC44"/>
<dbReference type="EC" id="2.6.1.-" evidence="5"/>
<comment type="cofactor">
    <cofactor evidence="1 5">
        <name>pyridoxal 5'-phosphate</name>
        <dbReference type="ChEBI" id="CHEBI:597326"/>
    </cofactor>
</comment>
<dbReference type="Proteomes" id="UP000092420">
    <property type="component" value="Unassembled WGS sequence"/>
</dbReference>
<reference evidence="7 9" key="1">
    <citation type="journal article" date="2016" name="ISME J.">
        <title>Chasing the elusive Euryarchaeota class WSA2: genomes reveal a uniquely fastidious methyl-reducing methanogen.</title>
        <authorList>
            <person name="Nobu M.K."/>
            <person name="Narihiro T."/>
            <person name="Kuroda K."/>
            <person name="Mei R."/>
            <person name="Liu W.T."/>
        </authorList>
    </citation>
    <scope>NUCLEOTIDE SEQUENCE [LARGE SCALE GENOMIC DNA]</scope>
    <source>
        <strain evidence="7">ADurb1013_Bin02101</strain>
        <strain evidence="8">ADurb1213_Bin02801</strain>
    </source>
</reference>
<dbReference type="SUPFAM" id="SSF53383">
    <property type="entry name" value="PLP-dependent transferases"/>
    <property type="match status" value="1"/>
</dbReference>
<evidence type="ECO:0000256" key="2">
    <source>
        <dbReference type="ARBA" id="ARBA00022576"/>
    </source>
</evidence>
<dbReference type="InterPro" id="IPR004838">
    <property type="entry name" value="NHTrfase_class1_PyrdxlP-BS"/>
</dbReference>
<dbReference type="Gene3D" id="3.40.640.10">
    <property type="entry name" value="Type I PLP-dependent aspartate aminotransferase-like (Major domain)"/>
    <property type="match status" value="1"/>
</dbReference>
<dbReference type="GO" id="GO:0006520">
    <property type="term" value="P:amino acid metabolic process"/>
    <property type="evidence" value="ECO:0007669"/>
    <property type="project" value="InterPro"/>
</dbReference>
<evidence type="ECO:0000256" key="4">
    <source>
        <dbReference type="ARBA" id="ARBA00022898"/>
    </source>
</evidence>
<gene>
    <name evidence="7" type="ORF">AN188_00745</name>
    <name evidence="8" type="ORF">APG09_00113</name>
</gene>
<keyword evidence="2 5" id="KW-0032">Aminotransferase</keyword>
<dbReference type="PANTHER" id="PTHR43488">
    <property type="entry name" value="GLUTAMATE-PYRUVATE AMINOTRANSFERASE ALAA"/>
    <property type="match status" value="1"/>
</dbReference>
<evidence type="ECO:0000256" key="1">
    <source>
        <dbReference type="ARBA" id="ARBA00001933"/>
    </source>
</evidence>
<dbReference type="InterPro" id="IPR051926">
    <property type="entry name" value="Ala_Aminotransferase"/>
</dbReference>
<evidence type="ECO:0000313" key="8">
    <source>
        <dbReference type="EMBL" id="KYC58638.1"/>
    </source>
</evidence>
<dbReference type="PROSITE" id="PS00105">
    <property type="entry name" value="AA_TRANSFER_CLASS_1"/>
    <property type="match status" value="1"/>
</dbReference>
<feature type="domain" description="Aminotransferase class I/classII large" evidence="6">
    <location>
        <begin position="42"/>
        <end position="385"/>
    </location>
</feature>
<dbReference type="EMBL" id="LNJB01000007">
    <property type="protein sequence ID" value="KYC54822.1"/>
    <property type="molecule type" value="Genomic_DNA"/>
</dbReference>
<dbReference type="CDD" id="cd00609">
    <property type="entry name" value="AAT_like"/>
    <property type="match status" value="1"/>
</dbReference>
<dbReference type="InterPro" id="IPR005958">
    <property type="entry name" value="TyrNic_aminoTrfase"/>
</dbReference>
<evidence type="ECO:0000256" key="3">
    <source>
        <dbReference type="ARBA" id="ARBA00022679"/>
    </source>
</evidence>
<sequence>MSCFNCQVKVIPLNVSERSSTISYAIRDVVEYARKLELKGDKILKLNIGDPLKFDFRTPEPMVDAIINAAKSNFNGYEDSLGNTELRRVIAERESKNNGKIYLEDVVITSGVTEGVNLVFGATLESGDEVLIPGPGYPTYTAYANFFGAVPISYRTIEEEGWDIDVEDLRSKITDRTRCIVIINPNNPTGATYSKKNLREILDIALEHDLFIISDEIYDRITFNDSFVSPASMTDEVPILTFNGISKIYLAPGWRVGYIAFYNWDTLSDIKEGIMKELRARIAANSVCQMGAIEAYKSSEKYVLEMVSKLKERSEFAYKRLNEIPGISTTKPMGSLYIFPKVELENRWKDDKEFVYEFLRMKKVLLVHGSGFCPIYGKDHFRSVFLPPVDMMEEAFTRLEDFMKSKK</sequence>
<keyword evidence="3 5" id="KW-0808">Transferase</keyword>
<accession>A0A150JI12</accession>
<dbReference type="InterPro" id="IPR004839">
    <property type="entry name" value="Aminotransferase_I/II_large"/>
</dbReference>
<dbReference type="InterPro" id="IPR015422">
    <property type="entry name" value="PyrdxlP-dep_Trfase_small"/>
</dbReference>
<dbReference type="InterPro" id="IPR015424">
    <property type="entry name" value="PyrdxlP-dep_Trfase"/>
</dbReference>
<evidence type="ECO:0000313" key="7">
    <source>
        <dbReference type="EMBL" id="KYC54822.1"/>
    </source>
</evidence>
<name>A0A150JC44_9EURY</name>
<evidence type="ECO:0000256" key="5">
    <source>
        <dbReference type="RuleBase" id="RU000481"/>
    </source>
</evidence>
<protein>
    <recommendedName>
        <fullName evidence="5">Aminotransferase</fullName>
        <ecNumber evidence="5">2.6.1.-</ecNumber>
    </recommendedName>
</protein>
<evidence type="ECO:0000259" key="6">
    <source>
        <dbReference type="Pfam" id="PF00155"/>
    </source>
</evidence>
<keyword evidence="4" id="KW-0663">Pyridoxal phosphate</keyword>
<dbReference type="InterPro" id="IPR015421">
    <property type="entry name" value="PyrdxlP-dep_Trfase_major"/>
</dbReference>
<proteinExistence type="inferred from homology"/>
<organism evidence="7 9">
    <name type="scientific">Candidatus Methanofastidiosum methylothiophilum</name>
    <dbReference type="NCBI Taxonomy" id="1705564"/>
    <lineage>
        <taxon>Archaea</taxon>
        <taxon>Methanobacteriati</taxon>
        <taxon>Methanobacteriota</taxon>
        <taxon>Stenosarchaea group</taxon>
        <taxon>Candidatus Methanofastidiosia</taxon>
        <taxon>Candidatus Methanofastidiosales</taxon>
        <taxon>Candidatus Methanofastidiosaceae</taxon>
        <taxon>Candidatus Methanofastidiosum</taxon>
    </lineage>
</organism>
<accession>A0A150JC44</accession>
<evidence type="ECO:0000313" key="9">
    <source>
        <dbReference type="Proteomes" id="UP000092420"/>
    </source>
</evidence>
<comment type="similarity">
    <text evidence="5">Belongs to the class-I pyridoxal-phosphate-dependent aminotransferase family.</text>
</comment>
<accession>A0A150JNF5</accession>
<comment type="caution">
    <text evidence="7">The sequence shown here is derived from an EMBL/GenBank/DDBJ whole genome shotgun (WGS) entry which is preliminary data.</text>
</comment>
<dbReference type="PANTHER" id="PTHR43488:SF2">
    <property type="entry name" value="GLUTAMATE-PYRUVATE AMINOTRANSFERASE ALAA"/>
    <property type="match status" value="1"/>
</dbReference>
<dbReference type="EMBL" id="LNJE01000001">
    <property type="protein sequence ID" value="KYC58638.1"/>
    <property type="molecule type" value="Genomic_DNA"/>
</dbReference>
<dbReference type="GO" id="GO:0008483">
    <property type="term" value="F:transaminase activity"/>
    <property type="evidence" value="ECO:0007669"/>
    <property type="project" value="UniProtKB-KW"/>
</dbReference>
<dbReference type="PIRSF" id="PIRSF000517">
    <property type="entry name" value="Tyr_transaminase"/>
    <property type="match status" value="1"/>
</dbReference>
<dbReference type="Pfam" id="PF00155">
    <property type="entry name" value="Aminotran_1_2"/>
    <property type="match status" value="1"/>
</dbReference>
<dbReference type="GO" id="GO:0030170">
    <property type="term" value="F:pyridoxal phosphate binding"/>
    <property type="evidence" value="ECO:0007669"/>
    <property type="project" value="InterPro"/>
</dbReference>